<dbReference type="SUPFAM" id="SSF56436">
    <property type="entry name" value="C-type lectin-like"/>
    <property type="match status" value="1"/>
</dbReference>
<evidence type="ECO:0000259" key="4">
    <source>
        <dbReference type="Pfam" id="PF03781"/>
    </source>
</evidence>
<reference evidence="5 6" key="1">
    <citation type="submission" date="2020-01" db="EMBL/GenBank/DDBJ databases">
        <title>Ponticoccus aerotolerans gen. nov., sp. nov., an anaerobic bacterium and proposal of Ponticoccusceae fam. nov., Ponticoccusles ord. nov. and Ponticoccuse classis nov. in the phylum Kiritimatiellaeota.</title>
        <authorList>
            <person name="Zhou L.Y."/>
            <person name="Du Z.J."/>
        </authorList>
    </citation>
    <scope>NUCLEOTIDE SEQUENCE [LARGE SCALE GENOMIC DNA]</scope>
    <source>
        <strain evidence="5 6">S-5007</strain>
    </source>
</reference>
<name>A0A6P1M268_9BACT</name>
<dbReference type="GO" id="GO:0005975">
    <property type="term" value="P:carbohydrate metabolic process"/>
    <property type="evidence" value="ECO:0007669"/>
    <property type="project" value="TreeGrafter"/>
</dbReference>
<dbReference type="InterPro" id="IPR039329">
    <property type="entry name" value="SIAE"/>
</dbReference>
<dbReference type="GO" id="GO:0001681">
    <property type="term" value="F:sialate O-acetylesterase activity"/>
    <property type="evidence" value="ECO:0007669"/>
    <property type="project" value="InterPro"/>
</dbReference>
<dbReference type="AlphaFoldDB" id="A0A6P1M268"/>
<dbReference type="InterPro" id="IPR042095">
    <property type="entry name" value="SUMF_sf"/>
</dbReference>
<dbReference type="Pfam" id="PF03781">
    <property type="entry name" value="FGE-sulfatase"/>
    <property type="match status" value="1"/>
</dbReference>
<evidence type="ECO:0000256" key="1">
    <source>
        <dbReference type="ARBA" id="ARBA00022801"/>
    </source>
</evidence>
<dbReference type="PANTHER" id="PTHR22901:SF0">
    <property type="entry name" value="SIALATE O-ACETYLESTERASE"/>
    <property type="match status" value="1"/>
</dbReference>
<sequence>MFSKQRVGFIVLCSVAAMCQASFGVSLPSVFSDHMIFQRNLPVPVWGSGTPGEKITVEFAGQTKTTVVDSSNHWKIMLDPMPASSKPRKLDVSGSDSDVSFSDVLVGEVWLCSGQSNMEFFLGKSDTAEDVATADYPQIRLYDTPRLPLREPGDDIVGHWEVCSPSSVKTFSGVAYYFGRKIHQDLDVPVGLLLSAYGGSRIEGWIPPCGYAQVPALADLYQTSLKMPVFSGDDKNDRQIPSALYNGMLHAHVSFGIRGALWYQGEANRREGNVYADRLRALIKGWRSLWGYDFPFYMVQIAPFECAGENAHLLPALWDAQQEAVQTVSNTGWVVISDCANLKNIHPRNKKVPGTRLALLAEAKTYGMDVVYSGPVSQTLEKADGELKVQFSFADGLTTRDGKAPDWFEIAGEDRVFRPADAVIRGEWVILSSSKVPEPVAVRFAWHKLAVPNLTNETGIPAAPFRAGEFSKIMPAAENERNEASVPLTFVLITGAGNSPDANGLGSVAYDYEIGVYELTEGQWNEACAATDGVLPGGTENGELFPVALISWTEVAKYCNWLTTGDLNRGVYTISGGTVSGVMDHQEAAEKFGTAYAIPTEDEWYKAAYYSVSEGTYSAYANGSNAQAECTKGIGENYLKKGALWSAGEGLREQNGTYDMGGNLAEFTETLAENGERITRDAYFGWGTEPSSSAASDKAENYVNSAYGFRIVKIVKP</sequence>
<dbReference type="PANTHER" id="PTHR22901">
    <property type="entry name" value="SIALATE O-ACETYLESTERASE"/>
    <property type="match status" value="1"/>
</dbReference>
<dbReference type="InterPro" id="IPR005181">
    <property type="entry name" value="SASA"/>
</dbReference>
<feature type="signal peptide" evidence="2">
    <location>
        <begin position="1"/>
        <end position="23"/>
    </location>
</feature>
<gene>
    <name evidence="5" type="ORF">GT409_05470</name>
</gene>
<feature type="chain" id="PRO_5026973316" evidence="2">
    <location>
        <begin position="24"/>
        <end position="717"/>
    </location>
</feature>
<dbReference type="InterPro" id="IPR005532">
    <property type="entry name" value="SUMF_dom"/>
</dbReference>
<feature type="domain" description="Sialate O-acetylesterase" evidence="3">
    <location>
        <begin position="108"/>
        <end position="339"/>
    </location>
</feature>
<keyword evidence="2" id="KW-0732">Signal</keyword>
<dbReference type="RefSeq" id="WP_160627704.1">
    <property type="nucleotide sequence ID" value="NZ_CP047593.1"/>
</dbReference>
<keyword evidence="1" id="KW-0378">Hydrolase</keyword>
<dbReference type="Gene3D" id="3.90.1580.10">
    <property type="entry name" value="paralog of FGE (formylglycine-generating enzyme)"/>
    <property type="match status" value="1"/>
</dbReference>
<keyword evidence="6" id="KW-1185">Reference proteome</keyword>
<dbReference type="Pfam" id="PF03629">
    <property type="entry name" value="SASA"/>
    <property type="match status" value="1"/>
</dbReference>
<dbReference type="InterPro" id="IPR016187">
    <property type="entry name" value="CTDL_fold"/>
</dbReference>
<dbReference type="Proteomes" id="UP000464954">
    <property type="component" value="Chromosome"/>
</dbReference>
<evidence type="ECO:0000313" key="5">
    <source>
        <dbReference type="EMBL" id="QHI68919.1"/>
    </source>
</evidence>
<organism evidence="5 6">
    <name type="scientific">Tichowtungia aerotolerans</name>
    <dbReference type="NCBI Taxonomy" id="2697043"/>
    <lineage>
        <taxon>Bacteria</taxon>
        <taxon>Pseudomonadati</taxon>
        <taxon>Kiritimatiellota</taxon>
        <taxon>Tichowtungiia</taxon>
        <taxon>Tichowtungiales</taxon>
        <taxon>Tichowtungiaceae</taxon>
        <taxon>Tichowtungia</taxon>
    </lineage>
</organism>
<dbReference type="EMBL" id="CP047593">
    <property type="protein sequence ID" value="QHI68919.1"/>
    <property type="molecule type" value="Genomic_DNA"/>
</dbReference>
<evidence type="ECO:0000313" key="6">
    <source>
        <dbReference type="Proteomes" id="UP000464954"/>
    </source>
</evidence>
<protein>
    <submittedName>
        <fullName evidence="5">SUMF1/EgtB/PvdO family nonheme iron enzyme</fullName>
    </submittedName>
</protein>
<dbReference type="SUPFAM" id="SSF52266">
    <property type="entry name" value="SGNH hydrolase"/>
    <property type="match status" value="1"/>
</dbReference>
<dbReference type="InterPro" id="IPR036514">
    <property type="entry name" value="SGNH_hydro_sf"/>
</dbReference>
<accession>A0A6P1M268</accession>
<feature type="domain" description="Sulfatase-modifying factor enzyme-like" evidence="4">
    <location>
        <begin position="535"/>
        <end position="676"/>
    </location>
</feature>
<evidence type="ECO:0000256" key="2">
    <source>
        <dbReference type="SAM" id="SignalP"/>
    </source>
</evidence>
<dbReference type="KEGG" id="taer:GT409_05470"/>
<dbReference type="Gene3D" id="3.40.50.1110">
    <property type="entry name" value="SGNH hydrolase"/>
    <property type="match status" value="1"/>
</dbReference>
<proteinExistence type="predicted"/>
<evidence type="ECO:0000259" key="3">
    <source>
        <dbReference type="Pfam" id="PF03629"/>
    </source>
</evidence>